<evidence type="ECO:0000313" key="1">
    <source>
        <dbReference type="EMBL" id="CRY96813.1"/>
    </source>
</evidence>
<organism evidence="1">
    <name type="scientific">uncultured prokaryote</name>
    <dbReference type="NCBI Taxonomy" id="198431"/>
    <lineage>
        <taxon>unclassified sequences</taxon>
        <taxon>environmental samples</taxon>
    </lineage>
</organism>
<proteinExistence type="predicted"/>
<protein>
    <submittedName>
        <fullName evidence="1">Uncharacterized protein</fullName>
    </submittedName>
</protein>
<name>A0A0H5Q4M9_9ZZZZ</name>
<sequence>MADYITQVTLHTASGITADYVTNTWAFESSVSTLAGLHSDLFHEYDLIHTLLSSTIAQVGHEISSYDRADPIPRAPVLTTFHSFATATGSTSLPTEVALCLSFQGSKVSGVPQARRRGRVYIGPLYQAASDTAGRPTSGVRTSLAAMGAHVKAFAANGYWQVWSTVNNSPTLVVDGWIDNSFDTQRRRGVEATARTTF</sequence>
<dbReference type="AlphaFoldDB" id="A0A0H5Q4M9"/>
<accession>A0A0H5Q4M9</accession>
<reference evidence="1" key="1">
    <citation type="submission" date="2015-06" db="EMBL/GenBank/DDBJ databases">
        <authorList>
            <person name="Joergensen T."/>
        </authorList>
    </citation>
    <scope>NUCLEOTIDE SEQUENCE</scope>
    <source>
        <strain evidence="1">RGFK1285</strain>
    </source>
</reference>
<dbReference type="EMBL" id="LN853855">
    <property type="protein sequence ID" value="CRY96813.1"/>
    <property type="molecule type" value="Genomic_DNA"/>
</dbReference>
<reference evidence="1" key="2">
    <citation type="submission" date="2015-07" db="EMBL/GenBank/DDBJ databases">
        <title>Plasmids, circular viruses and viroids from rat gut.</title>
        <authorList>
            <person name="Jorgensen T.J."/>
            <person name="Hansen M.A."/>
            <person name="Xu Z."/>
            <person name="Tabak M.A."/>
            <person name="Sorensen S.J."/>
            <person name="Hansen L.H."/>
        </authorList>
    </citation>
    <scope>NUCLEOTIDE SEQUENCE</scope>
    <source>
        <strain evidence="1">RGFK1285</strain>
    </source>
</reference>